<proteinExistence type="predicted"/>
<dbReference type="EMBL" id="JACBZR010000001">
    <property type="protein sequence ID" value="NYI79716.1"/>
    <property type="molecule type" value="Genomic_DNA"/>
</dbReference>
<evidence type="ECO:0000313" key="1">
    <source>
        <dbReference type="EMBL" id="NYI79716.1"/>
    </source>
</evidence>
<accession>A0A7Z0IU73</accession>
<reference evidence="1 2" key="1">
    <citation type="submission" date="2020-07" db="EMBL/GenBank/DDBJ databases">
        <title>Sequencing the genomes of 1000 actinobacteria strains.</title>
        <authorList>
            <person name="Klenk H.-P."/>
        </authorList>
    </citation>
    <scope>NUCLEOTIDE SEQUENCE [LARGE SCALE GENOMIC DNA]</scope>
    <source>
        <strain evidence="1 2">DSM 26487</strain>
    </source>
</reference>
<keyword evidence="2" id="KW-1185">Reference proteome</keyword>
<dbReference type="Proteomes" id="UP000564496">
    <property type="component" value="Unassembled WGS sequence"/>
</dbReference>
<gene>
    <name evidence="1" type="ORF">BJ988_004364</name>
</gene>
<comment type="caution">
    <text evidence="1">The sequence shown here is derived from an EMBL/GenBank/DDBJ whole genome shotgun (WGS) entry which is preliminary data.</text>
</comment>
<evidence type="ECO:0000313" key="2">
    <source>
        <dbReference type="Proteomes" id="UP000564496"/>
    </source>
</evidence>
<name>A0A7Z0IU73_9ACTN</name>
<sequence length="78" mass="8396">MVGARAADPVVPTRDGPTGSFHVLGVEVQRYPVNRVSLHFSGNATPEKCSNCLYAVTDVTPVACVALDRTQVIRQDLK</sequence>
<protein>
    <submittedName>
        <fullName evidence="1">Uncharacterized protein</fullName>
    </submittedName>
</protein>
<dbReference type="AlphaFoldDB" id="A0A7Z0IU73"/>
<organism evidence="1 2">
    <name type="scientific">Nocardioides panzhihuensis</name>
    <dbReference type="NCBI Taxonomy" id="860243"/>
    <lineage>
        <taxon>Bacteria</taxon>
        <taxon>Bacillati</taxon>
        <taxon>Actinomycetota</taxon>
        <taxon>Actinomycetes</taxon>
        <taxon>Propionibacteriales</taxon>
        <taxon>Nocardioidaceae</taxon>
        <taxon>Nocardioides</taxon>
    </lineage>
</organism>